<dbReference type="GO" id="GO:0003677">
    <property type="term" value="F:DNA binding"/>
    <property type="evidence" value="ECO:0007669"/>
    <property type="project" value="TreeGrafter"/>
</dbReference>
<dbReference type="InterPro" id="IPR015815">
    <property type="entry name" value="HIBADH-related"/>
</dbReference>
<dbReference type="SUPFAM" id="SSF51735">
    <property type="entry name" value="NAD(P)-binding Rossmann-fold domains"/>
    <property type="match status" value="1"/>
</dbReference>
<accession>A0A1W6L437</accession>
<dbReference type="GO" id="GO:0031491">
    <property type="term" value="F:nucleosome binding"/>
    <property type="evidence" value="ECO:0007669"/>
    <property type="project" value="TreeGrafter"/>
</dbReference>
<dbReference type="RefSeq" id="WP_085749240.1">
    <property type="nucleotide sequence ID" value="NZ_BSPR01000002.1"/>
</dbReference>
<dbReference type="STRING" id="946333.A4W93_03200"/>
<dbReference type="GO" id="GO:0050661">
    <property type="term" value="F:NADP binding"/>
    <property type="evidence" value="ECO:0007669"/>
    <property type="project" value="InterPro"/>
</dbReference>
<dbReference type="Pfam" id="PF03446">
    <property type="entry name" value="NAD_binding_2"/>
    <property type="match status" value="1"/>
</dbReference>
<feature type="domain" description="NADPH-dependent reductive aminase-like C-terminal" evidence="3">
    <location>
        <begin position="176"/>
        <end position="299"/>
    </location>
</feature>
<dbReference type="InterPro" id="IPR048666">
    <property type="entry name" value="RedAm-like_C"/>
</dbReference>
<dbReference type="Pfam" id="PF21761">
    <property type="entry name" value="RedAm-like_C"/>
    <property type="match status" value="1"/>
</dbReference>
<protein>
    <submittedName>
        <fullName evidence="4">3-hydroxyisobutyrate dehydrogenase</fullName>
    </submittedName>
</protein>
<dbReference type="Proteomes" id="UP000193427">
    <property type="component" value="Chromosome"/>
</dbReference>
<name>A0A1W6L437_9BURK</name>
<gene>
    <name evidence="4" type="ORF">A4W93_03200</name>
</gene>
<reference evidence="4 5" key="1">
    <citation type="submission" date="2016-04" db="EMBL/GenBank/DDBJ databases">
        <title>Complete genome sequence of natural rubber-degrading, novel Gram-negative bacterium, Rhizobacter gummiphilus strain NS21.</title>
        <authorList>
            <person name="Tabata M."/>
            <person name="Kasai D."/>
            <person name="Fukuda M."/>
        </authorList>
    </citation>
    <scope>NUCLEOTIDE SEQUENCE [LARGE SCALE GENOMIC DNA]</scope>
    <source>
        <strain evidence="4 5">NS21</strain>
    </source>
</reference>
<dbReference type="InterPro" id="IPR006115">
    <property type="entry name" value="6PGDH_NADP-bd"/>
</dbReference>
<evidence type="ECO:0000259" key="2">
    <source>
        <dbReference type="Pfam" id="PF03446"/>
    </source>
</evidence>
<evidence type="ECO:0000313" key="4">
    <source>
        <dbReference type="EMBL" id="ARN19004.1"/>
    </source>
</evidence>
<proteinExistence type="predicted"/>
<evidence type="ECO:0000256" key="1">
    <source>
        <dbReference type="ARBA" id="ARBA00023002"/>
    </source>
</evidence>
<dbReference type="InterPro" id="IPR051265">
    <property type="entry name" value="HIBADH-related_NP60_sf"/>
</dbReference>
<dbReference type="EMBL" id="CP015118">
    <property type="protein sequence ID" value="ARN19004.1"/>
    <property type="molecule type" value="Genomic_DNA"/>
</dbReference>
<dbReference type="InterPro" id="IPR036291">
    <property type="entry name" value="NAD(P)-bd_dom_sf"/>
</dbReference>
<dbReference type="InterPro" id="IPR013328">
    <property type="entry name" value="6PGD_dom2"/>
</dbReference>
<dbReference type="GO" id="GO:0016491">
    <property type="term" value="F:oxidoreductase activity"/>
    <property type="evidence" value="ECO:0007669"/>
    <property type="project" value="UniProtKB-KW"/>
</dbReference>
<keyword evidence="5" id="KW-1185">Reference proteome</keyword>
<dbReference type="GO" id="GO:0140673">
    <property type="term" value="P:transcription elongation-coupled chromatin remodeling"/>
    <property type="evidence" value="ECO:0007669"/>
    <property type="project" value="TreeGrafter"/>
</dbReference>
<evidence type="ECO:0000259" key="3">
    <source>
        <dbReference type="Pfam" id="PF21761"/>
    </source>
</evidence>
<dbReference type="AlphaFoldDB" id="A0A1W6L437"/>
<dbReference type="GO" id="GO:0000785">
    <property type="term" value="C:chromatin"/>
    <property type="evidence" value="ECO:0007669"/>
    <property type="project" value="TreeGrafter"/>
</dbReference>
<dbReference type="OrthoDB" id="9786703at2"/>
<evidence type="ECO:0000313" key="5">
    <source>
        <dbReference type="Proteomes" id="UP000193427"/>
    </source>
</evidence>
<dbReference type="PIRSF" id="PIRSF000103">
    <property type="entry name" value="HIBADH"/>
    <property type="match status" value="1"/>
</dbReference>
<sequence>MWQTLEKRLNTTTDVTVIGLGPMGLALADLLLKAGRTVTLWNRSPGKADALVARGAVLAASPAEAIAASGTTLVCVLDYAAAETILAQDGVADAVRGRLVVNLGTGSPEDARRAEAWAHAHGARYLDGAIQAAPSQMGRPDTPLFVSGETAAFTQAEPLLRIVAGHLLHLGDAVDAAAFMDLATLSYVYGAYAGFLHGAHIAEVTGIDVATYGRLVHAIAPSFGAFFEHQGGVVAGGDFRATESPLRISVPAVRRILDTSRGLGINTELPGLVDGWLAKASARGLEGEELAALIKVLRR</sequence>
<dbReference type="PANTHER" id="PTHR43580">
    <property type="entry name" value="OXIDOREDUCTASE GLYR1-RELATED"/>
    <property type="match status" value="1"/>
</dbReference>
<dbReference type="PANTHER" id="PTHR43580:SF2">
    <property type="entry name" value="CYTOKINE-LIKE NUCLEAR FACTOR N-PAC"/>
    <property type="match status" value="1"/>
</dbReference>
<dbReference type="Gene3D" id="3.40.50.720">
    <property type="entry name" value="NAD(P)-binding Rossmann-like Domain"/>
    <property type="match status" value="1"/>
</dbReference>
<feature type="domain" description="6-phosphogluconate dehydrogenase NADP-binding" evidence="2">
    <location>
        <begin position="15"/>
        <end position="171"/>
    </location>
</feature>
<organism evidence="4 5">
    <name type="scientific">Piscinibacter gummiphilus</name>
    <dbReference type="NCBI Taxonomy" id="946333"/>
    <lineage>
        <taxon>Bacteria</taxon>
        <taxon>Pseudomonadati</taxon>
        <taxon>Pseudomonadota</taxon>
        <taxon>Betaproteobacteria</taxon>
        <taxon>Burkholderiales</taxon>
        <taxon>Sphaerotilaceae</taxon>
        <taxon>Piscinibacter</taxon>
    </lineage>
</organism>
<keyword evidence="1" id="KW-0560">Oxidoreductase</keyword>
<dbReference type="KEGG" id="rgu:A4W93_03200"/>
<dbReference type="Gene3D" id="1.10.1040.10">
    <property type="entry name" value="N-(1-d-carboxylethyl)-l-norvaline Dehydrogenase, domain 2"/>
    <property type="match status" value="1"/>
</dbReference>